<gene>
    <name evidence="2" type="ORF">H6P81_020491</name>
</gene>
<evidence type="ECO:0000313" key="3">
    <source>
        <dbReference type="Proteomes" id="UP000825729"/>
    </source>
</evidence>
<feature type="region of interest" description="Disordered" evidence="1">
    <location>
        <begin position="1"/>
        <end position="32"/>
    </location>
</feature>
<feature type="compositionally biased region" description="Low complexity" evidence="1">
    <location>
        <begin position="17"/>
        <end position="26"/>
    </location>
</feature>
<reference evidence="2 3" key="1">
    <citation type="submission" date="2021-07" db="EMBL/GenBank/DDBJ databases">
        <title>The Aristolochia fimbriata genome: insights into angiosperm evolution, floral development and chemical biosynthesis.</title>
        <authorList>
            <person name="Jiao Y."/>
        </authorList>
    </citation>
    <scope>NUCLEOTIDE SEQUENCE [LARGE SCALE GENOMIC DNA]</scope>
    <source>
        <strain evidence="2">IBCAS-2021</strain>
        <tissue evidence="2">Leaf</tissue>
    </source>
</reference>
<protein>
    <submittedName>
        <fullName evidence="2">Uncharacterized protein</fullName>
    </submittedName>
</protein>
<accession>A0AAV7DXK9</accession>
<proteinExistence type="predicted"/>
<organism evidence="2 3">
    <name type="scientific">Aristolochia fimbriata</name>
    <name type="common">White veined hardy Dutchman's pipe vine</name>
    <dbReference type="NCBI Taxonomy" id="158543"/>
    <lineage>
        <taxon>Eukaryota</taxon>
        <taxon>Viridiplantae</taxon>
        <taxon>Streptophyta</taxon>
        <taxon>Embryophyta</taxon>
        <taxon>Tracheophyta</taxon>
        <taxon>Spermatophyta</taxon>
        <taxon>Magnoliopsida</taxon>
        <taxon>Magnoliidae</taxon>
        <taxon>Piperales</taxon>
        <taxon>Aristolochiaceae</taxon>
        <taxon>Aristolochia</taxon>
    </lineage>
</organism>
<dbReference type="Proteomes" id="UP000825729">
    <property type="component" value="Unassembled WGS sequence"/>
</dbReference>
<dbReference type="AlphaFoldDB" id="A0AAV7DXK9"/>
<name>A0AAV7DXK9_ARIFI</name>
<evidence type="ECO:0000256" key="1">
    <source>
        <dbReference type="SAM" id="MobiDB-lite"/>
    </source>
</evidence>
<keyword evidence="3" id="KW-1185">Reference proteome</keyword>
<comment type="caution">
    <text evidence="2">The sequence shown here is derived from an EMBL/GenBank/DDBJ whole genome shotgun (WGS) entry which is preliminary data.</text>
</comment>
<sequence length="100" mass="10719">MILPCTHKGMKGMNDLGSGRSRSRSSGSGGKREASLPAFVVVLGQIYCAKGFPSFLLCTSLPDRQASQKAFSIIVLLAFEATMVPDVHHHRSSDRPKSSA</sequence>
<evidence type="ECO:0000313" key="2">
    <source>
        <dbReference type="EMBL" id="KAG9440326.1"/>
    </source>
</evidence>
<dbReference type="EMBL" id="JAINDJ010000008">
    <property type="protein sequence ID" value="KAG9440326.1"/>
    <property type="molecule type" value="Genomic_DNA"/>
</dbReference>